<organism evidence="2 3">
    <name type="scientific">Amycolatopsis dendrobii</name>
    <dbReference type="NCBI Taxonomy" id="2760662"/>
    <lineage>
        <taxon>Bacteria</taxon>
        <taxon>Bacillati</taxon>
        <taxon>Actinomycetota</taxon>
        <taxon>Actinomycetes</taxon>
        <taxon>Pseudonocardiales</taxon>
        <taxon>Pseudonocardiaceae</taxon>
        <taxon>Amycolatopsis</taxon>
    </lineage>
</organism>
<comment type="caution">
    <text evidence="2">The sequence shown here is derived from an EMBL/GenBank/DDBJ whole genome shotgun (WGS) entry which is preliminary data.</text>
</comment>
<evidence type="ECO:0000256" key="1">
    <source>
        <dbReference type="SAM" id="Phobius"/>
    </source>
</evidence>
<dbReference type="AlphaFoldDB" id="A0A7W3ZFX2"/>
<dbReference type="Proteomes" id="UP000526734">
    <property type="component" value="Unassembled WGS sequence"/>
</dbReference>
<dbReference type="EMBL" id="JACGZW010000026">
    <property type="protein sequence ID" value="MBB1160091.1"/>
    <property type="molecule type" value="Genomic_DNA"/>
</dbReference>
<protein>
    <submittedName>
        <fullName evidence="2">Uncharacterized protein</fullName>
    </submittedName>
</protein>
<keyword evidence="1" id="KW-0472">Membrane</keyword>
<evidence type="ECO:0000313" key="2">
    <source>
        <dbReference type="EMBL" id="MBB1160091.1"/>
    </source>
</evidence>
<proteinExistence type="predicted"/>
<keyword evidence="3" id="KW-1185">Reference proteome</keyword>
<keyword evidence="1" id="KW-1133">Transmembrane helix</keyword>
<sequence length="169" mass="19018">MPVWQIATSSAAGSLIALIGVFAGVVATTRTQRRHWARDKLAEACRDIVQEATRVQRAFLRRREDGAAQIDWVAWNQALSSLWLFGDDRLARAAARMDETFFLVNHAIRKGEIADLASWRNARDAMESDRLAFINYARRGVLNAKLTIRTPLNSRPDVDPRDPGDQTSQ</sequence>
<gene>
    <name evidence="2" type="ORF">H4281_43690</name>
</gene>
<accession>A0A7W3ZFX2</accession>
<keyword evidence="1" id="KW-0812">Transmembrane</keyword>
<feature type="transmembrane region" description="Helical" evidence="1">
    <location>
        <begin position="6"/>
        <end position="28"/>
    </location>
</feature>
<reference evidence="2 3" key="1">
    <citation type="submission" date="2020-08" db="EMBL/GenBank/DDBJ databases">
        <title>Amycolatopsis sp. nov. DR6-1 isolated from Dendrobium heterocarpum.</title>
        <authorList>
            <person name="Tedsree N."/>
            <person name="Kuncharoen N."/>
            <person name="Likhitwitayawuid K."/>
            <person name="Tanasupawat S."/>
        </authorList>
    </citation>
    <scope>NUCLEOTIDE SEQUENCE [LARGE SCALE GENOMIC DNA]</scope>
    <source>
        <strain evidence="2 3">DR6-1</strain>
    </source>
</reference>
<evidence type="ECO:0000313" key="3">
    <source>
        <dbReference type="Proteomes" id="UP000526734"/>
    </source>
</evidence>
<dbReference type="RefSeq" id="WP_182896724.1">
    <property type="nucleotide sequence ID" value="NZ_JACGZW010000026.1"/>
</dbReference>
<name>A0A7W3ZFX2_9PSEU</name>